<dbReference type="GeneID" id="28736610"/>
<evidence type="ECO:0000259" key="6">
    <source>
        <dbReference type="PROSITE" id="PS50089"/>
    </source>
</evidence>
<dbReference type="OrthoDB" id="6270329at2759"/>
<dbReference type="GO" id="GO:0006511">
    <property type="term" value="P:ubiquitin-dependent protein catabolic process"/>
    <property type="evidence" value="ECO:0007669"/>
    <property type="project" value="TreeGrafter"/>
</dbReference>
<dbReference type="Gene3D" id="3.30.40.10">
    <property type="entry name" value="Zinc/RING finger domain, C3HC4 (zinc finger)"/>
    <property type="match status" value="1"/>
</dbReference>
<dbReference type="STRING" id="1664694.A0A0N0NLM3"/>
<keyword evidence="2 4" id="KW-0863">Zinc-finger</keyword>
<organism evidence="7 8">
    <name type="scientific">Cyphellophora attinorum</name>
    <dbReference type="NCBI Taxonomy" id="1664694"/>
    <lineage>
        <taxon>Eukaryota</taxon>
        <taxon>Fungi</taxon>
        <taxon>Dikarya</taxon>
        <taxon>Ascomycota</taxon>
        <taxon>Pezizomycotina</taxon>
        <taxon>Eurotiomycetes</taxon>
        <taxon>Chaetothyriomycetidae</taxon>
        <taxon>Chaetothyriales</taxon>
        <taxon>Cyphellophoraceae</taxon>
        <taxon>Cyphellophora</taxon>
    </lineage>
</organism>
<dbReference type="AlphaFoldDB" id="A0A0N0NLM3"/>
<accession>A0A0N0NLM3</accession>
<dbReference type="GO" id="GO:0032183">
    <property type="term" value="F:SUMO binding"/>
    <property type="evidence" value="ECO:0007669"/>
    <property type="project" value="TreeGrafter"/>
</dbReference>
<dbReference type="VEuPathDB" id="FungiDB:AB675_4581"/>
<feature type="region of interest" description="Disordered" evidence="5">
    <location>
        <begin position="256"/>
        <end position="299"/>
    </location>
</feature>
<dbReference type="GO" id="GO:0061630">
    <property type="term" value="F:ubiquitin protein ligase activity"/>
    <property type="evidence" value="ECO:0007669"/>
    <property type="project" value="InterPro"/>
</dbReference>
<evidence type="ECO:0000256" key="3">
    <source>
        <dbReference type="ARBA" id="ARBA00022833"/>
    </source>
</evidence>
<comment type="caution">
    <text evidence="7">The sequence shown here is derived from an EMBL/GenBank/DDBJ whole genome shotgun (WGS) entry which is preliminary data.</text>
</comment>
<feature type="region of interest" description="Disordered" evidence="5">
    <location>
        <begin position="177"/>
        <end position="236"/>
    </location>
</feature>
<dbReference type="InterPro" id="IPR001841">
    <property type="entry name" value="Znf_RING"/>
</dbReference>
<evidence type="ECO:0000256" key="2">
    <source>
        <dbReference type="ARBA" id="ARBA00022771"/>
    </source>
</evidence>
<dbReference type="PROSITE" id="PS50089">
    <property type="entry name" value="ZF_RING_2"/>
    <property type="match status" value="1"/>
</dbReference>
<dbReference type="InterPro" id="IPR049627">
    <property type="entry name" value="SLX8"/>
</dbReference>
<dbReference type="InterPro" id="IPR017907">
    <property type="entry name" value="Znf_RING_CS"/>
</dbReference>
<evidence type="ECO:0000313" key="7">
    <source>
        <dbReference type="EMBL" id="KPI39199.1"/>
    </source>
</evidence>
<dbReference type="SUPFAM" id="SSF57850">
    <property type="entry name" value="RING/U-box"/>
    <property type="match status" value="1"/>
</dbReference>
<name>A0A0N0NLM3_9EURO</name>
<evidence type="ECO:0000256" key="5">
    <source>
        <dbReference type="SAM" id="MobiDB-lite"/>
    </source>
</evidence>
<feature type="region of interest" description="Disordered" evidence="5">
    <location>
        <begin position="427"/>
        <end position="494"/>
    </location>
</feature>
<proteinExistence type="predicted"/>
<feature type="compositionally biased region" description="Basic residues" evidence="5">
    <location>
        <begin position="443"/>
        <end position="460"/>
    </location>
</feature>
<keyword evidence="8" id="KW-1185">Reference proteome</keyword>
<evidence type="ECO:0000256" key="1">
    <source>
        <dbReference type="ARBA" id="ARBA00022723"/>
    </source>
</evidence>
<feature type="compositionally biased region" description="Acidic residues" evidence="5">
    <location>
        <begin position="263"/>
        <end position="285"/>
    </location>
</feature>
<feature type="region of interest" description="Disordered" evidence="5">
    <location>
        <begin position="1"/>
        <end position="88"/>
    </location>
</feature>
<dbReference type="SMART" id="SM00184">
    <property type="entry name" value="RING"/>
    <property type="match status" value="1"/>
</dbReference>
<dbReference type="EMBL" id="LFJN01000016">
    <property type="protein sequence ID" value="KPI39199.1"/>
    <property type="molecule type" value="Genomic_DNA"/>
</dbReference>
<dbReference type="PROSITE" id="PS00518">
    <property type="entry name" value="ZF_RING_1"/>
    <property type="match status" value="1"/>
</dbReference>
<reference evidence="7 8" key="1">
    <citation type="submission" date="2015-06" db="EMBL/GenBank/DDBJ databases">
        <title>Draft genome of the ant-associated black yeast Phialophora attae CBS 131958.</title>
        <authorList>
            <person name="Moreno L.F."/>
            <person name="Stielow B.J."/>
            <person name="de Hoog S."/>
            <person name="Vicente V.A."/>
            <person name="Weiss V.A."/>
            <person name="de Vries M."/>
            <person name="Cruz L.M."/>
            <person name="Souza E.M."/>
        </authorList>
    </citation>
    <scope>NUCLEOTIDE SEQUENCE [LARGE SCALE GENOMIC DNA]</scope>
    <source>
        <strain evidence="7 8">CBS 131958</strain>
    </source>
</reference>
<dbReference type="RefSeq" id="XP_017999162.1">
    <property type="nucleotide sequence ID" value="XM_018144730.1"/>
</dbReference>
<gene>
    <name evidence="7" type="ORF">AB675_4581</name>
</gene>
<feature type="domain" description="RING-type" evidence="6">
    <location>
        <begin position="340"/>
        <end position="393"/>
    </location>
</feature>
<evidence type="ECO:0000256" key="4">
    <source>
        <dbReference type="PROSITE-ProRule" id="PRU00175"/>
    </source>
</evidence>
<dbReference type="InterPro" id="IPR013083">
    <property type="entry name" value="Znf_RING/FYVE/PHD"/>
</dbReference>
<evidence type="ECO:0000313" key="8">
    <source>
        <dbReference type="Proteomes" id="UP000038010"/>
    </source>
</evidence>
<protein>
    <recommendedName>
        <fullName evidence="6">RING-type domain-containing protein</fullName>
    </recommendedName>
</protein>
<dbReference type="PANTHER" id="PTHR47094">
    <property type="entry name" value="ELFLESS, ISOFORM B"/>
    <property type="match status" value="1"/>
</dbReference>
<dbReference type="PANTHER" id="PTHR47094:SF1">
    <property type="entry name" value="RING-TYPE E3 UBIQUITIN TRANSFERASE"/>
    <property type="match status" value="1"/>
</dbReference>
<dbReference type="GO" id="GO:0008270">
    <property type="term" value="F:zinc ion binding"/>
    <property type="evidence" value="ECO:0007669"/>
    <property type="project" value="UniProtKB-KW"/>
</dbReference>
<keyword evidence="1" id="KW-0479">Metal-binding</keyword>
<dbReference type="Proteomes" id="UP000038010">
    <property type="component" value="Unassembled WGS sequence"/>
</dbReference>
<feature type="region of interest" description="Disordered" evidence="5">
    <location>
        <begin position="105"/>
        <end position="160"/>
    </location>
</feature>
<dbReference type="Pfam" id="PF13923">
    <property type="entry name" value="zf-C3HC4_2"/>
    <property type="match status" value="1"/>
</dbReference>
<feature type="compositionally biased region" description="Polar residues" evidence="5">
    <location>
        <begin position="17"/>
        <end position="26"/>
    </location>
</feature>
<feature type="compositionally biased region" description="Polar residues" evidence="5">
    <location>
        <begin position="1"/>
        <end position="10"/>
    </location>
</feature>
<keyword evidence="3" id="KW-0862">Zinc</keyword>
<sequence>MSSPPLQFTFSPPFPSNRETSATRYGSRNFPPRPPSPTTRTSRVGPLQVAPPRLFRDIFEGPAPAMPDPSLRTEAILPEPPDSGTHESFASAIRRTSRAVANAEEAFHTRGTVRVPIDLTGSPPSLDRSEGRRTHSREPGGAAADFISSTTHPDDNRSHFSHHLRLPSFFSDPVYGYVAPPPPAQPTQASDSLDRARSQRAQAFQRRARQLLSSSRRHSTAREEDNAVRRQRQNRITWQQTQARLRHYQEALHTRHHDVSLSSDDDLDSLSSDDSESSAEEEAADEMPPTSAIESVDLTNVDSSAEVANVLSKQRAEAILAQRAPGATEEGRTFFTAFKCPICMDSLSRATVTKCGHIFCHRCIVDTLKWSAQQDRDEHPARKTHDGHCPVCRQTLKIKDVKGPGRTLIPLQMKLLTLKTLKDTKGKRRADSIELGEASEPKRQRKSRTAKTKKTRQGRSTKREDSEDVFGAFTNDASIAEHVEGAAPARGVHD</sequence>
<feature type="compositionally biased region" description="Basic and acidic residues" evidence="5">
    <location>
        <begin position="127"/>
        <end position="138"/>
    </location>
</feature>
<feature type="compositionally biased region" description="Low complexity" evidence="5">
    <location>
        <begin position="199"/>
        <end position="214"/>
    </location>
</feature>
<dbReference type="GO" id="GO:0033768">
    <property type="term" value="C:SUMO-targeted ubiquitin ligase complex"/>
    <property type="evidence" value="ECO:0007669"/>
    <property type="project" value="TreeGrafter"/>
</dbReference>
<dbReference type="GO" id="GO:0140082">
    <property type="term" value="F:SUMO-ubiquitin ligase activity"/>
    <property type="evidence" value="ECO:0007669"/>
    <property type="project" value="TreeGrafter"/>
</dbReference>